<keyword evidence="6" id="KW-1185">Reference proteome</keyword>
<keyword evidence="2" id="KW-0964">Secreted</keyword>
<dbReference type="EMBL" id="OX395141">
    <property type="protein sequence ID" value="CAI5795566.1"/>
    <property type="molecule type" value="Genomic_DNA"/>
</dbReference>
<protein>
    <recommendedName>
        <fullName evidence="7">Snake toxin/toxin-like domain-containing protein</fullName>
    </recommendedName>
</protein>
<evidence type="ECO:0000313" key="6">
    <source>
        <dbReference type="Proteomes" id="UP001178461"/>
    </source>
</evidence>
<dbReference type="SUPFAM" id="SSF57302">
    <property type="entry name" value="Snake toxin-like"/>
    <property type="match status" value="1"/>
</dbReference>
<keyword evidence="4" id="KW-0732">Signal</keyword>
<organism evidence="5 6">
    <name type="scientific">Podarcis lilfordi</name>
    <name type="common">Lilford's wall lizard</name>
    <dbReference type="NCBI Taxonomy" id="74358"/>
    <lineage>
        <taxon>Eukaryota</taxon>
        <taxon>Metazoa</taxon>
        <taxon>Chordata</taxon>
        <taxon>Craniata</taxon>
        <taxon>Vertebrata</taxon>
        <taxon>Euteleostomi</taxon>
        <taxon>Lepidosauria</taxon>
        <taxon>Squamata</taxon>
        <taxon>Bifurcata</taxon>
        <taxon>Unidentata</taxon>
        <taxon>Episquamata</taxon>
        <taxon>Laterata</taxon>
        <taxon>Lacertibaenia</taxon>
        <taxon>Lacertidae</taxon>
        <taxon>Podarcis</taxon>
    </lineage>
</organism>
<evidence type="ECO:0000256" key="2">
    <source>
        <dbReference type="ARBA" id="ARBA00022525"/>
    </source>
</evidence>
<evidence type="ECO:0000256" key="3">
    <source>
        <dbReference type="ARBA" id="ARBA00023157"/>
    </source>
</evidence>
<dbReference type="GO" id="GO:0005576">
    <property type="term" value="C:extracellular region"/>
    <property type="evidence" value="ECO:0007669"/>
    <property type="project" value="UniProtKB-SubCell"/>
</dbReference>
<evidence type="ECO:0000256" key="4">
    <source>
        <dbReference type="SAM" id="SignalP"/>
    </source>
</evidence>
<gene>
    <name evidence="5" type="ORF">PODLI_1B039636</name>
</gene>
<evidence type="ECO:0008006" key="7">
    <source>
        <dbReference type="Google" id="ProtNLM"/>
    </source>
</evidence>
<accession>A0AA35PNJ5</accession>
<reference evidence="5" key="1">
    <citation type="submission" date="2022-12" db="EMBL/GenBank/DDBJ databases">
        <authorList>
            <person name="Alioto T."/>
            <person name="Alioto T."/>
            <person name="Gomez Garrido J."/>
        </authorList>
    </citation>
    <scope>NUCLEOTIDE SEQUENCE</scope>
</reference>
<sequence>MKMLYKMPAVSFLVALCLETIDDATLFVDRGCVGTCIHLRRDAHYRNLTWCCQTNYCNMENIWPHDVPSELIIT</sequence>
<comment type="subcellular location">
    <subcellularLocation>
        <location evidence="1">Secreted</location>
    </subcellularLocation>
</comment>
<dbReference type="AlphaFoldDB" id="A0AA35PNJ5"/>
<evidence type="ECO:0000256" key="1">
    <source>
        <dbReference type="ARBA" id="ARBA00004613"/>
    </source>
</evidence>
<feature type="signal peptide" evidence="4">
    <location>
        <begin position="1"/>
        <end position="24"/>
    </location>
</feature>
<dbReference type="InterPro" id="IPR045860">
    <property type="entry name" value="Snake_toxin-like_sf"/>
</dbReference>
<feature type="chain" id="PRO_5041203357" description="Snake toxin/toxin-like domain-containing protein" evidence="4">
    <location>
        <begin position="25"/>
        <end position="74"/>
    </location>
</feature>
<keyword evidence="3" id="KW-1015">Disulfide bond</keyword>
<evidence type="ECO:0000313" key="5">
    <source>
        <dbReference type="EMBL" id="CAI5795566.1"/>
    </source>
</evidence>
<dbReference type="Proteomes" id="UP001178461">
    <property type="component" value="Chromosome 15"/>
</dbReference>
<proteinExistence type="predicted"/>
<name>A0AA35PNJ5_9SAUR</name>